<feature type="transmembrane region" description="Helical" evidence="1">
    <location>
        <begin position="15"/>
        <end position="36"/>
    </location>
</feature>
<evidence type="ECO:0000256" key="1">
    <source>
        <dbReference type="SAM" id="Phobius"/>
    </source>
</evidence>
<organism evidence="2">
    <name type="scientific">Rhizophora mucronata</name>
    <name type="common">Asiatic mangrove</name>
    <dbReference type="NCBI Taxonomy" id="61149"/>
    <lineage>
        <taxon>Eukaryota</taxon>
        <taxon>Viridiplantae</taxon>
        <taxon>Streptophyta</taxon>
        <taxon>Embryophyta</taxon>
        <taxon>Tracheophyta</taxon>
        <taxon>Spermatophyta</taxon>
        <taxon>Magnoliopsida</taxon>
        <taxon>eudicotyledons</taxon>
        <taxon>Gunneridae</taxon>
        <taxon>Pentapetalae</taxon>
        <taxon>rosids</taxon>
        <taxon>fabids</taxon>
        <taxon>Malpighiales</taxon>
        <taxon>Rhizophoraceae</taxon>
        <taxon>Rhizophora</taxon>
    </lineage>
</organism>
<evidence type="ECO:0000313" key="2">
    <source>
        <dbReference type="EMBL" id="MBX36737.1"/>
    </source>
</evidence>
<keyword evidence="1" id="KW-1133">Transmembrane helix</keyword>
<name>A0A2P2N2P5_RHIMU</name>
<proteinExistence type="predicted"/>
<protein>
    <submittedName>
        <fullName evidence="2">Uncharacterized protein</fullName>
    </submittedName>
</protein>
<dbReference type="EMBL" id="GGEC01056253">
    <property type="protein sequence ID" value="MBX36737.1"/>
    <property type="molecule type" value="Transcribed_RNA"/>
</dbReference>
<keyword evidence="1" id="KW-0472">Membrane</keyword>
<accession>A0A2P2N2P5</accession>
<sequence length="40" mass="4707">MFILSDTCYSCRCHIVWNLIICAQLMQLLMDLSVFFHPSL</sequence>
<reference evidence="2" key="1">
    <citation type="submission" date="2018-02" db="EMBL/GenBank/DDBJ databases">
        <title>Rhizophora mucronata_Transcriptome.</title>
        <authorList>
            <person name="Meera S.P."/>
            <person name="Sreeshan A."/>
            <person name="Augustine A."/>
        </authorList>
    </citation>
    <scope>NUCLEOTIDE SEQUENCE</scope>
    <source>
        <tissue evidence="2">Leaf</tissue>
    </source>
</reference>
<keyword evidence="1" id="KW-0812">Transmembrane</keyword>
<dbReference type="AlphaFoldDB" id="A0A2P2N2P5"/>